<accession>A0A645G2Q6</accession>
<organism evidence="1">
    <name type="scientific">bioreactor metagenome</name>
    <dbReference type="NCBI Taxonomy" id="1076179"/>
    <lineage>
        <taxon>unclassified sequences</taxon>
        <taxon>metagenomes</taxon>
        <taxon>ecological metagenomes</taxon>
    </lineage>
</organism>
<gene>
    <name evidence="1" type="ORF">SDC9_168526</name>
</gene>
<reference evidence="1" key="1">
    <citation type="submission" date="2019-08" db="EMBL/GenBank/DDBJ databases">
        <authorList>
            <person name="Kucharzyk K."/>
            <person name="Murdoch R.W."/>
            <person name="Higgins S."/>
            <person name="Loffler F."/>
        </authorList>
    </citation>
    <scope>NUCLEOTIDE SEQUENCE</scope>
</reference>
<evidence type="ECO:0000313" key="1">
    <source>
        <dbReference type="EMBL" id="MPN21147.1"/>
    </source>
</evidence>
<dbReference type="AlphaFoldDB" id="A0A645G2Q6"/>
<evidence type="ECO:0008006" key="2">
    <source>
        <dbReference type="Google" id="ProtNLM"/>
    </source>
</evidence>
<proteinExistence type="predicted"/>
<dbReference type="EMBL" id="VSSQ01069051">
    <property type="protein sequence ID" value="MPN21147.1"/>
    <property type="molecule type" value="Genomic_DNA"/>
</dbReference>
<name>A0A645G2Q6_9ZZZZ</name>
<protein>
    <recommendedName>
        <fullName evidence="2">MAM domain-containing protein</fullName>
    </recommendedName>
</protein>
<sequence length="164" mass="17532">MTGWTSSGPVFMVVNPESFACPASPDRGYVFDYCTTGYYGIGRAGTESISQTIDISNLASDISSGLVNINLSAYAIKWLSASDATIKLELLNGSDTVLDTYSQSVTTGSCWQALTIDQNSIDPDTTTLRITLSATISNESPAIDYIEFDGVSLILTKSESEINI</sequence>
<comment type="caution">
    <text evidence="1">The sequence shown here is derived from an EMBL/GenBank/DDBJ whole genome shotgun (WGS) entry which is preliminary data.</text>
</comment>